<reference evidence="4 5" key="1">
    <citation type="journal article" date="2018" name="Genome Biol. Evol.">
        <title>Multiple Roots of Fruiting Body Formation in Amoebozoa.</title>
        <authorList>
            <person name="Hillmann F."/>
            <person name="Forbes G."/>
            <person name="Novohradska S."/>
            <person name="Ferling I."/>
            <person name="Riege K."/>
            <person name="Groth M."/>
            <person name="Westermann M."/>
            <person name="Marz M."/>
            <person name="Spaller T."/>
            <person name="Winckler T."/>
            <person name="Schaap P."/>
            <person name="Glockner G."/>
        </authorList>
    </citation>
    <scope>NUCLEOTIDE SEQUENCE [LARGE SCALE GENOMIC DNA]</scope>
    <source>
        <strain evidence="4 5">Jena</strain>
    </source>
</reference>
<dbReference type="InParanoid" id="A0A2P6N1C1"/>
<keyword evidence="2" id="KW-0521">NADP</keyword>
<evidence type="ECO:0000256" key="3">
    <source>
        <dbReference type="ARBA" id="ARBA00023002"/>
    </source>
</evidence>
<comment type="similarity">
    <text evidence="1">Belongs to the short-chain dehydrogenases/reductases (SDR) family.</text>
</comment>
<dbReference type="EMBL" id="MDYQ01000254">
    <property type="protein sequence ID" value="PRP77772.1"/>
    <property type="molecule type" value="Genomic_DNA"/>
</dbReference>
<dbReference type="InterPro" id="IPR036291">
    <property type="entry name" value="NAD(P)-bd_dom_sf"/>
</dbReference>
<evidence type="ECO:0000313" key="5">
    <source>
        <dbReference type="Proteomes" id="UP000241769"/>
    </source>
</evidence>
<dbReference type="PANTHER" id="PTHR43477:SF1">
    <property type="entry name" value="DIHYDROANTICAPSIN 7-DEHYDROGENASE"/>
    <property type="match status" value="1"/>
</dbReference>
<dbReference type="AlphaFoldDB" id="A0A2P6N1C1"/>
<evidence type="ECO:0000313" key="4">
    <source>
        <dbReference type="EMBL" id="PRP77772.1"/>
    </source>
</evidence>
<dbReference type="SUPFAM" id="SSF51735">
    <property type="entry name" value="NAD(P)-binding Rossmann-fold domains"/>
    <property type="match status" value="1"/>
</dbReference>
<keyword evidence="3" id="KW-0560">Oxidoreductase</keyword>
<dbReference type="InterPro" id="IPR051122">
    <property type="entry name" value="SDR_DHRS6-like"/>
</dbReference>
<dbReference type="PRINTS" id="PR00081">
    <property type="entry name" value="GDHRDH"/>
</dbReference>
<proteinExistence type="inferred from homology"/>
<dbReference type="PANTHER" id="PTHR43477">
    <property type="entry name" value="DIHYDROANTICAPSIN 7-DEHYDROGENASE"/>
    <property type="match status" value="1"/>
</dbReference>
<dbReference type="GO" id="GO:0016491">
    <property type="term" value="F:oxidoreductase activity"/>
    <property type="evidence" value="ECO:0007669"/>
    <property type="project" value="UniProtKB-KW"/>
</dbReference>
<dbReference type="CDD" id="cd05233">
    <property type="entry name" value="SDR_c"/>
    <property type="match status" value="1"/>
</dbReference>
<dbReference type="InterPro" id="IPR002347">
    <property type="entry name" value="SDR_fam"/>
</dbReference>
<dbReference type="STRING" id="1890364.A0A2P6N1C1"/>
<gene>
    <name evidence="4" type="ORF">PROFUN_07714</name>
</gene>
<protein>
    <recommendedName>
        <fullName evidence="6">Short-chain dehydrogenase/reductase SDR</fullName>
    </recommendedName>
</protein>
<dbReference type="Pfam" id="PF23441">
    <property type="entry name" value="SDR"/>
    <property type="match status" value="1"/>
</dbReference>
<dbReference type="OrthoDB" id="294295at2759"/>
<dbReference type="InterPro" id="IPR057571">
    <property type="entry name" value="SDR_PhqE-like"/>
</dbReference>
<name>A0A2P6N1C1_9EUKA</name>
<organism evidence="4 5">
    <name type="scientific">Planoprotostelium fungivorum</name>
    <dbReference type="NCBI Taxonomy" id="1890364"/>
    <lineage>
        <taxon>Eukaryota</taxon>
        <taxon>Amoebozoa</taxon>
        <taxon>Evosea</taxon>
        <taxon>Variosea</taxon>
        <taxon>Cavosteliida</taxon>
        <taxon>Cavosteliaceae</taxon>
        <taxon>Planoprotostelium</taxon>
    </lineage>
</organism>
<comment type="caution">
    <text evidence="4">The sequence shown here is derived from an EMBL/GenBank/DDBJ whole genome shotgun (WGS) entry which is preliminary data.</text>
</comment>
<sequence>MTKLNNKLVIVVGGTSGIGFAVADQCITEGARVIVASSQQQKVDKAVERLKSSHPNGDVKGHQLDLSGGPQNIETKVEAFLNTVGRFDHLVITAGTLGHAPSLKDLDLASLQSKMDIRYYAPLAFAKIISKHDLIPKGGSITLTGGTIYLRPIKNYSPTCGIIGATVALARGLALDMAPIRVNIVTPGPVHTELWDEIPAEHREPLLAGMKEKCLTGNIATPDDTAEAYLYLMKDGSATGMSIGNECGTLLT</sequence>
<evidence type="ECO:0008006" key="6">
    <source>
        <dbReference type="Google" id="ProtNLM"/>
    </source>
</evidence>
<evidence type="ECO:0000256" key="2">
    <source>
        <dbReference type="ARBA" id="ARBA00022857"/>
    </source>
</evidence>
<evidence type="ECO:0000256" key="1">
    <source>
        <dbReference type="ARBA" id="ARBA00006484"/>
    </source>
</evidence>
<dbReference type="Gene3D" id="3.40.50.720">
    <property type="entry name" value="NAD(P)-binding Rossmann-like Domain"/>
    <property type="match status" value="1"/>
</dbReference>
<keyword evidence="5" id="KW-1185">Reference proteome</keyword>
<dbReference type="Proteomes" id="UP000241769">
    <property type="component" value="Unassembled WGS sequence"/>
</dbReference>
<accession>A0A2P6N1C1</accession>